<dbReference type="InterPro" id="IPR050708">
    <property type="entry name" value="T6SS_VgrG/RHS"/>
</dbReference>
<reference evidence="1 2" key="1">
    <citation type="journal article" date="2020" name="Microbes Environ.">
        <title>Synthetic bacterial community of duckweed: a simple and stable system to study plant-microbe interactions.</title>
        <authorList>
            <person name="Ishizawa H."/>
            <person name="Tada M."/>
            <person name="Kuroda M."/>
            <person name="Inoue D."/>
            <person name="Futamata H."/>
            <person name="Ike M."/>
        </authorList>
    </citation>
    <scope>NUCLEOTIDE SEQUENCE [LARGE SCALE GENOMIC DNA]</scope>
    <source>
        <strain evidence="1 2">DW100</strain>
    </source>
</reference>
<name>A0ABM8K3F0_9FLAO</name>
<sequence>MRTAPSFYGNSAELVDNLDYYYEGNKLIRIDDETGNPTGYEGGNNNNGYDINGNMISMPDKKIDEIRYNHLNLPNQLKIDGYNKSLSYLYRADGTKLKKSFITSKDNSVMYSSSTEYLDGFHYASSTGDELWWAWYKQTGEAYEPEAFINMIQGLSYNNVLKFVPTAEGFYDFENNEYIYQYKDHLGNVRVSYKKGEDNSKPILTDSNDYYPFGMNFIRNPEAEAYFGTGSYKNYKYNGKELQESGMYDYGARQYMTDIGRWGVVDPMAEKMRRWSPYTYAFNNPIRFIDPDGRENKDWYKDKQGDYVYDAKLTASNAYVRLSDKEQYLGSSHSITIINSNKQSVGSIKLEEGGAISAEGSWANAGNISYKTVAKQSGFGLIVDAKLEGGTKIYGVDKFYQDSYNKFNYPEMEFSFNAKEFVQDNFKEEFNAPESTASTIINDIKSGTSGSGIAPYCSQYPPSTAGPGAIPTGSLNGENVSAYDGYRMGVALNHLLWHNKETDNDKKKK</sequence>
<keyword evidence="2" id="KW-1185">Reference proteome</keyword>
<accession>A0ABM8K3F0</accession>
<dbReference type="InterPro" id="IPR022385">
    <property type="entry name" value="Rhs_assc_core"/>
</dbReference>
<dbReference type="PANTHER" id="PTHR32305:SF15">
    <property type="entry name" value="PROTEIN RHSA-RELATED"/>
    <property type="match status" value="1"/>
</dbReference>
<dbReference type="Proteomes" id="UP001380186">
    <property type="component" value="Chromosome"/>
</dbReference>
<evidence type="ECO:0000313" key="1">
    <source>
        <dbReference type="EMBL" id="BEV03440.1"/>
    </source>
</evidence>
<dbReference type="RefSeq" id="WP_338614350.1">
    <property type="nucleotide sequence ID" value="NZ_AP029022.1"/>
</dbReference>
<dbReference type="NCBIfam" id="TIGR03696">
    <property type="entry name" value="Rhs_assc_core"/>
    <property type="match status" value="1"/>
</dbReference>
<organism evidence="1 2">
    <name type="scientific">Chryseobacterium gambrini</name>
    <dbReference type="NCBI Taxonomy" id="373672"/>
    <lineage>
        <taxon>Bacteria</taxon>
        <taxon>Pseudomonadati</taxon>
        <taxon>Bacteroidota</taxon>
        <taxon>Flavobacteriia</taxon>
        <taxon>Flavobacteriales</taxon>
        <taxon>Weeksellaceae</taxon>
        <taxon>Chryseobacterium group</taxon>
        <taxon>Chryseobacterium</taxon>
    </lineage>
</organism>
<gene>
    <name evidence="1" type="ORF">CRDW_08140</name>
</gene>
<proteinExistence type="predicted"/>
<dbReference type="EMBL" id="AP029022">
    <property type="protein sequence ID" value="BEV03440.1"/>
    <property type="molecule type" value="Genomic_DNA"/>
</dbReference>
<evidence type="ECO:0000313" key="2">
    <source>
        <dbReference type="Proteomes" id="UP001380186"/>
    </source>
</evidence>
<dbReference type="Gene3D" id="2.180.10.10">
    <property type="entry name" value="RHS repeat-associated core"/>
    <property type="match status" value="1"/>
</dbReference>
<dbReference type="PANTHER" id="PTHR32305">
    <property type="match status" value="1"/>
</dbReference>
<protein>
    <recommendedName>
        <fullName evidence="3">RHS repeat-associated core domain-containing protein</fullName>
    </recommendedName>
</protein>
<evidence type="ECO:0008006" key="3">
    <source>
        <dbReference type="Google" id="ProtNLM"/>
    </source>
</evidence>